<feature type="compositionally biased region" description="Acidic residues" evidence="1">
    <location>
        <begin position="110"/>
        <end position="133"/>
    </location>
</feature>
<proteinExistence type="predicted"/>
<feature type="region of interest" description="Disordered" evidence="1">
    <location>
        <begin position="71"/>
        <end position="133"/>
    </location>
</feature>
<accession>A0ABD2CTI9</accession>
<gene>
    <name evidence="2" type="ORF">V1477_004205</name>
</gene>
<feature type="region of interest" description="Disordered" evidence="1">
    <location>
        <begin position="16"/>
        <end position="50"/>
    </location>
</feature>
<protein>
    <submittedName>
        <fullName evidence="2">Uncharacterized protein</fullName>
    </submittedName>
</protein>
<organism evidence="2 3">
    <name type="scientific">Vespula maculifrons</name>
    <name type="common">Eastern yellow jacket</name>
    <name type="synonym">Wasp</name>
    <dbReference type="NCBI Taxonomy" id="7453"/>
    <lineage>
        <taxon>Eukaryota</taxon>
        <taxon>Metazoa</taxon>
        <taxon>Ecdysozoa</taxon>
        <taxon>Arthropoda</taxon>
        <taxon>Hexapoda</taxon>
        <taxon>Insecta</taxon>
        <taxon>Pterygota</taxon>
        <taxon>Neoptera</taxon>
        <taxon>Endopterygota</taxon>
        <taxon>Hymenoptera</taxon>
        <taxon>Apocrita</taxon>
        <taxon>Aculeata</taxon>
        <taxon>Vespoidea</taxon>
        <taxon>Vespidae</taxon>
        <taxon>Vespinae</taxon>
        <taxon>Vespula</taxon>
    </lineage>
</organism>
<dbReference type="Proteomes" id="UP001607303">
    <property type="component" value="Unassembled WGS sequence"/>
</dbReference>
<evidence type="ECO:0000256" key="1">
    <source>
        <dbReference type="SAM" id="MobiDB-lite"/>
    </source>
</evidence>
<evidence type="ECO:0000313" key="3">
    <source>
        <dbReference type="Proteomes" id="UP001607303"/>
    </source>
</evidence>
<sequence length="133" mass="15763">MCPSRLVFNQTSCSTEANRRTEATEATNQIHAHVSRENPNHRSNYDEKRDPIVRYSRTMKPDGISFFSVNISRSPPIFPLSSKDLRTESSAGAFYDKHRHEKKERKKEEKEEEEEKKEEEEKEEEEEEEEEEE</sequence>
<reference evidence="2 3" key="1">
    <citation type="journal article" date="2024" name="Ann. Entomol. Soc. Am.">
        <title>Genomic analyses of the southern and eastern yellowjacket wasps (Hymenoptera: Vespidae) reveal evolutionary signatures of social life.</title>
        <authorList>
            <person name="Catto M.A."/>
            <person name="Caine P.B."/>
            <person name="Orr S.E."/>
            <person name="Hunt B.G."/>
            <person name="Goodisman M.A.D."/>
        </authorList>
    </citation>
    <scope>NUCLEOTIDE SEQUENCE [LARGE SCALE GENOMIC DNA]</scope>
    <source>
        <strain evidence="2">232</strain>
        <tissue evidence="2">Head and thorax</tissue>
    </source>
</reference>
<evidence type="ECO:0000313" key="2">
    <source>
        <dbReference type="EMBL" id="KAL2747513.1"/>
    </source>
</evidence>
<feature type="compositionally biased region" description="Basic and acidic residues" evidence="1">
    <location>
        <begin position="34"/>
        <end position="50"/>
    </location>
</feature>
<dbReference type="EMBL" id="JAYRBN010000035">
    <property type="protein sequence ID" value="KAL2747513.1"/>
    <property type="molecule type" value="Genomic_DNA"/>
</dbReference>
<keyword evidence="3" id="KW-1185">Reference proteome</keyword>
<name>A0ABD2CTI9_VESMC</name>
<comment type="caution">
    <text evidence="2">The sequence shown here is derived from an EMBL/GenBank/DDBJ whole genome shotgun (WGS) entry which is preliminary data.</text>
</comment>
<dbReference type="AlphaFoldDB" id="A0ABD2CTI9"/>